<dbReference type="AlphaFoldDB" id="A0AAE1SLK3"/>
<protein>
    <submittedName>
        <fullName evidence="1">Uncharacterized protein</fullName>
    </submittedName>
</protein>
<gene>
    <name evidence="1" type="ORF">RND71_010401</name>
</gene>
<dbReference type="EMBL" id="JAVYJV010000005">
    <property type="protein sequence ID" value="KAK4370926.1"/>
    <property type="molecule type" value="Genomic_DNA"/>
</dbReference>
<proteinExistence type="predicted"/>
<dbReference type="Proteomes" id="UP001291623">
    <property type="component" value="Unassembled WGS sequence"/>
</dbReference>
<reference evidence="1" key="1">
    <citation type="submission" date="2023-12" db="EMBL/GenBank/DDBJ databases">
        <title>Genome assembly of Anisodus tanguticus.</title>
        <authorList>
            <person name="Wang Y.-J."/>
        </authorList>
    </citation>
    <scope>NUCLEOTIDE SEQUENCE</scope>
    <source>
        <strain evidence="1">KB-2021</strain>
        <tissue evidence="1">Leaf</tissue>
    </source>
</reference>
<comment type="caution">
    <text evidence="1">The sequence shown here is derived from an EMBL/GenBank/DDBJ whole genome shotgun (WGS) entry which is preliminary data.</text>
</comment>
<name>A0AAE1SLK3_9SOLA</name>
<organism evidence="1 2">
    <name type="scientific">Anisodus tanguticus</name>
    <dbReference type="NCBI Taxonomy" id="243964"/>
    <lineage>
        <taxon>Eukaryota</taxon>
        <taxon>Viridiplantae</taxon>
        <taxon>Streptophyta</taxon>
        <taxon>Embryophyta</taxon>
        <taxon>Tracheophyta</taxon>
        <taxon>Spermatophyta</taxon>
        <taxon>Magnoliopsida</taxon>
        <taxon>eudicotyledons</taxon>
        <taxon>Gunneridae</taxon>
        <taxon>Pentapetalae</taxon>
        <taxon>asterids</taxon>
        <taxon>lamiids</taxon>
        <taxon>Solanales</taxon>
        <taxon>Solanaceae</taxon>
        <taxon>Solanoideae</taxon>
        <taxon>Hyoscyameae</taxon>
        <taxon>Anisodus</taxon>
    </lineage>
</organism>
<accession>A0AAE1SLK3</accession>
<sequence length="440" mass="49771">MMIYELVVGLFCTVQVELEQLLSRDASFDHHMRWLRQGLVCLSTFLLNLSTPSFQDQNLQSLLSRIESFSSEAGIVVSSFYDEDTRKTTEVEYRLAILPFQVKFNHVNIECTLVKLHEATMMASLNNSIGYVGEDLIFLKTSLMDPFEQCKEQNKMTDHMLKSSEISSSGNQKMDEVVLGFLECILDDLRKLLHDGAKLISTLSNELKKLIQGVILLLTFLADPTIQYIKCKKRDDLLIEIEYITLEVKSAICSLYEDASVSRITEVDDVLFCLQVKLNQVKVESGLIEQLKYEVIKAVIGLICPDISASSTTDNPLTNLLNFLPCNFEVIDSYFNMVKSSTRSSSGILEMDEVFMGFHKYILDNLLLKDGVSLAFTDTNKVKSFYHGLLVLVIFLIDPPIQYIECKKQNHLLADIGTLAIEAEAAISLTFEDALDNRKK</sequence>
<evidence type="ECO:0000313" key="2">
    <source>
        <dbReference type="Proteomes" id="UP001291623"/>
    </source>
</evidence>
<keyword evidence="2" id="KW-1185">Reference proteome</keyword>
<evidence type="ECO:0000313" key="1">
    <source>
        <dbReference type="EMBL" id="KAK4370926.1"/>
    </source>
</evidence>